<protein>
    <submittedName>
        <fullName evidence="4">Alpha/beta fold hydrolase</fullName>
    </submittedName>
</protein>
<evidence type="ECO:0000313" key="5">
    <source>
        <dbReference type="Proteomes" id="UP001589867"/>
    </source>
</evidence>
<dbReference type="GO" id="GO:0016787">
    <property type="term" value="F:hydrolase activity"/>
    <property type="evidence" value="ECO:0007669"/>
    <property type="project" value="UniProtKB-KW"/>
</dbReference>
<dbReference type="RefSeq" id="WP_377262426.1">
    <property type="nucleotide sequence ID" value="NZ_JBHLUH010000100.1"/>
</dbReference>
<gene>
    <name evidence="4" type="ORF">ACFFIA_41330</name>
</gene>
<dbReference type="Proteomes" id="UP001589867">
    <property type="component" value="Unassembled WGS sequence"/>
</dbReference>
<dbReference type="Gene3D" id="3.40.50.1820">
    <property type="entry name" value="alpha/beta hydrolase"/>
    <property type="match status" value="1"/>
</dbReference>
<dbReference type="PANTHER" id="PTHR43798">
    <property type="entry name" value="MONOACYLGLYCEROL LIPASE"/>
    <property type="match status" value="1"/>
</dbReference>
<keyword evidence="5" id="KW-1185">Reference proteome</keyword>
<dbReference type="InterPro" id="IPR050266">
    <property type="entry name" value="AB_hydrolase_sf"/>
</dbReference>
<dbReference type="PRINTS" id="PR00793">
    <property type="entry name" value="PROAMNOPTASE"/>
</dbReference>
<dbReference type="SUPFAM" id="SSF53474">
    <property type="entry name" value="alpha/beta-Hydrolases"/>
    <property type="match status" value="1"/>
</dbReference>
<accession>A0ABV6MHN3</accession>
<evidence type="ECO:0000313" key="4">
    <source>
        <dbReference type="EMBL" id="MFC0534059.1"/>
    </source>
</evidence>
<evidence type="ECO:0000259" key="3">
    <source>
        <dbReference type="Pfam" id="PF00561"/>
    </source>
</evidence>
<dbReference type="Pfam" id="PF00561">
    <property type="entry name" value="Abhydrolase_1"/>
    <property type="match status" value="1"/>
</dbReference>
<dbReference type="EMBL" id="JBHLUH010000100">
    <property type="protein sequence ID" value="MFC0534059.1"/>
    <property type="molecule type" value="Genomic_DNA"/>
</dbReference>
<dbReference type="PANTHER" id="PTHR43798:SF33">
    <property type="entry name" value="HYDROLASE, PUTATIVE (AFU_ORTHOLOGUE AFUA_2G14860)-RELATED"/>
    <property type="match status" value="1"/>
</dbReference>
<comment type="caution">
    <text evidence="4">The sequence shown here is derived from an EMBL/GenBank/DDBJ whole genome shotgun (WGS) entry which is preliminary data.</text>
</comment>
<dbReference type="InterPro" id="IPR000073">
    <property type="entry name" value="AB_hydrolase_1"/>
</dbReference>
<dbReference type="InterPro" id="IPR029058">
    <property type="entry name" value="AB_hydrolase_fold"/>
</dbReference>
<comment type="similarity">
    <text evidence="1">Belongs to the peptidase S33 family.</text>
</comment>
<dbReference type="PRINTS" id="PR00111">
    <property type="entry name" value="ABHYDROLASE"/>
</dbReference>
<sequence length="279" mass="29434">MPTLSGPDGTLLAYHRAGAGAPVICVPGGPMQASAYLGDLGGLAAHREVIRLDLRGTGESAAPADPDSYRCDRQVEDLEALRVHLGLSRIDLVGHSAGGTLAVLYAARHPERVRRLALLNPSPRAVGLEIADDDRREVAELRRAEPWFPEAFAAFERIWAGDDTGAEWAAITPFSYGRWDAASQAAHAAAAAQRNGDAAAVYYAPGAIDADAVRAAIARLGAHVLLVAGEYDVGLPPKRAADFAKLFPGAEVAVQPGAAHFPWLDGPQWLARTLAAFLV</sequence>
<keyword evidence="2 4" id="KW-0378">Hydrolase</keyword>
<organism evidence="4 5">
    <name type="scientific">Phytohabitans kaempferiae</name>
    <dbReference type="NCBI Taxonomy" id="1620943"/>
    <lineage>
        <taxon>Bacteria</taxon>
        <taxon>Bacillati</taxon>
        <taxon>Actinomycetota</taxon>
        <taxon>Actinomycetes</taxon>
        <taxon>Micromonosporales</taxon>
        <taxon>Micromonosporaceae</taxon>
    </lineage>
</organism>
<proteinExistence type="inferred from homology"/>
<reference evidence="4 5" key="1">
    <citation type="submission" date="2024-09" db="EMBL/GenBank/DDBJ databases">
        <authorList>
            <person name="Sun Q."/>
            <person name="Mori K."/>
        </authorList>
    </citation>
    <scope>NUCLEOTIDE SEQUENCE [LARGE SCALE GENOMIC DNA]</scope>
    <source>
        <strain evidence="4 5">TBRC 3947</strain>
    </source>
</reference>
<name>A0ABV6MHN3_9ACTN</name>
<feature type="domain" description="AB hydrolase-1" evidence="3">
    <location>
        <begin position="22"/>
        <end position="267"/>
    </location>
</feature>
<evidence type="ECO:0000256" key="1">
    <source>
        <dbReference type="ARBA" id="ARBA00010088"/>
    </source>
</evidence>
<dbReference type="InterPro" id="IPR002410">
    <property type="entry name" value="Peptidase_S33"/>
</dbReference>
<evidence type="ECO:0000256" key="2">
    <source>
        <dbReference type="ARBA" id="ARBA00022801"/>
    </source>
</evidence>